<dbReference type="PANTHER" id="PTHR11177">
    <property type="entry name" value="CHITINASE"/>
    <property type="match status" value="1"/>
</dbReference>
<reference evidence="8" key="1">
    <citation type="submission" date="2022-01" db="EMBL/GenBank/DDBJ databases">
        <authorList>
            <person name="King R."/>
        </authorList>
    </citation>
    <scope>NUCLEOTIDE SEQUENCE</scope>
</reference>
<organism evidence="8 9">
    <name type="scientific">Ceutorhynchus assimilis</name>
    <name type="common">cabbage seed weevil</name>
    <dbReference type="NCBI Taxonomy" id="467358"/>
    <lineage>
        <taxon>Eukaryota</taxon>
        <taxon>Metazoa</taxon>
        <taxon>Ecdysozoa</taxon>
        <taxon>Arthropoda</taxon>
        <taxon>Hexapoda</taxon>
        <taxon>Insecta</taxon>
        <taxon>Pterygota</taxon>
        <taxon>Neoptera</taxon>
        <taxon>Endopterygota</taxon>
        <taxon>Coleoptera</taxon>
        <taxon>Polyphaga</taxon>
        <taxon>Cucujiformia</taxon>
        <taxon>Curculionidae</taxon>
        <taxon>Ceutorhynchinae</taxon>
        <taxon>Ceutorhynchus</taxon>
    </lineage>
</organism>
<gene>
    <name evidence="8" type="ORF">CEUTPL_LOCUS6399</name>
</gene>
<dbReference type="GO" id="GO:0008061">
    <property type="term" value="F:chitin binding"/>
    <property type="evidence" value="ECO:0007669"/>
    <property type="project" value="InterPro"/>
</dbReference>
<evidence type="ECO:0000256" key="6">
    <source>
        <dbReference type="RuleBase" id="RU004453"/>
    </source>
</evidence>
<evidence type="ECO:0000256" key="5">
    <source>
        <dbReference type="RuleBase" id="RU000489"/>
    </source>
</evidence>
<dbReference type="InterPro" id="IPR011583">
    <property type="entry name" value="Chitinase_II/V-like_cat"/>
</dbReference>
<dbReference type="GO" id="GO:0005975">
    <property type="term" value="P:carbohydrate metabolic process"/>
    <property type="evidence" value="ECO:0007669"/>
    <property type="project" value="InterPro"/>
</dbReference>
<dbReference type="PANTHER" id="PTHR11177:SF360">
    <property type="entry name" value="CHITINASE 4-RELATED"/>
    <property type="match status" value="1"/>
</dbReference>
<evidence type="ECO:0000256" key="4">
    <source>
        <dbReference type="ARBA" id="ARBA00023295"/>
    </source>
</evidence>
<dbReference type="InterPro" id="IPR001223">
    <property type="entry name" value="Glyco_hydro18_cat"/>
</dbReference>
<dbReference type="InterPro" id="IPR029070">
    <property type="entry name" value="Chitinase_insertion_sf"/>
</dbReference>
<dbReference type="SUPFAM" id="SSF54556">
    <property type="entry name" value="Chitinase insertion domain"/>
    <property type="match status" value="1"/>
</dbReference>
<evidence type="ECO:0000256" key="1">
    <source>
        <dbReference type="ARBA" id="ARBA00022729"/>
    </source>
</evidence>
<keyword evidence="9" id="KW-1185">Reference proteome</keyword>
<keyword evidence="2 5" id="KW-0378">Hydrolase</keyword>
<dbReference type="AlphaFoldDB" id="A0A9N9MNC1"/>
<dbReference type="EMBL" id="OU892279">
    <property type="protein sequence ID" value="CAG9765796.1"/>
    <property type="molecule type" value="Genomic_DNA"/>
</dbReference>
<comment type="similarity">
    <text evidence="6">Belongs to the glycosyl hydrolase 18 family.</text>
</comment>
<dbReference type="PROSITE" id="PS51910">
    <property type="entry name" value="GH18_2"/>
    <property type="match status" value="1"/>
</dbReference>
<dbReference type="Proteomes" id="UP001152799">
    <property type="component" value="Chromosome 3"/>
</dbReference>
<keyword evidence="3" id="KW-0325">Glycoprotein</keyword>
<dbReference type="FunFam" id="3.10.50.10:FF:000003">
    <property type="entry name" value="Class V chitinase CHIT5b"/>
    <property type="match status" value="1"/>
</dbReference>
<dbReference type="GO" id="GO:0004568">
    <property type="term" value="F:chitinase activity"/>
    <property type="evidence" value="ECO:0007669"/>
    <property type="project" value="TreeGrafter"/>
</dbReference>
<dbReference type="GO" id="GO:0005576">
    <property type="term" value="C:extracellular region"/>
    <property type="evidence" value="ECO:0007669"/>
    <property type="project" value="TreeGrafter"/>
</dbReference>
<keyword evidence="1" id="KW-0732">Signal</keyword>
<evidence type="ECO:0000256" key="3">
    <source>
        <dbReference type="ARBA" id="ARBA00023180"/>
    </source>
</evidence>
<dbReference type="Gene3D" id="3.20.20.80">
    <property type="entry name" value="Glycosidases"/>
    <property type="match status" value="1"/>
</dbReference>
<dbReference type="PROSITE" id="PS01095">
    <property type="entry name" value="GH18_1"/>
    <property type="match status" value="1"/>
</dbReference>
<dbReference type="Gene3D" id="3.10.50.10">
    <property type="match status" value="1"/>
</dbReference>
<evidence type="ECO:0000256" key="2">
    <source>
        <dbReference type="ARBA" id="ARBA00022801"/>
    </source>
</evidence>
<evidence type="ECO:0000313" key="9">
    <source>
        <dbReference type="Proteomes" id="UP001152799"/>
    </source>
</evidence>
<feature type="domain" description="GH18" evidence="7">
    <location>
        <begin position="1"/>
        <end position="295"/>
    </location>
</feature>
<dbReference type="InterPro" id="IPR050314">
    <property type="entry name" value="Glycosyl_Hydrlase_18"/>
</dbReference>
<dbReference type="InterPro" id="IPR017853">
    <property type="entry name" value="GH"/>
</dbReference>
<dbReference type="SUPFAM" id="SSF51445">
    <property type="entry name" value="(Trans)glycosidases"/>
    <property type="match status" value="1"/>
</dbReference>
<dbReference type="OrthoDB" id="73875at2759"/>
<dbReference type="Pfam" id="PF00704">
    <property type="entry name" value="Glyco_hydro_18"/>
    <property type="match status" value="1"/>
</dbReference>
<name>A0A9N9MNC1_9CUCU</name>
<dbReference type="InterPro" id="IPR001579">
    <property type="entry name" value="Glyco_hydro_18_chit_AS"/>
</dbReference>
<accession>A0A9N9MNC1</accession>
<dbReference type="SMART" id="SM00636">
    <property type="entry name" value="Glyco_18"/>
    <property type="match status" value="1"/>
</dbReference>
<keyword evidence="4 5" id="KW-0326">Glycosidase</keyword>
<evidence type="ECO:0000313" key="8">
    <source>
        <dbReference type="EMBL" id="CAG9765796.1"/>
    </source>
</evidence>
<evidence type="ECO:0000259" key="7">
    <source>
        <dbReference type="PROSITE" id="PS51910"/>
    </source>
</evidence>
<dbReference type="GO" id="GO:0006032">
    <property type="term" value="P:chitin catabolic process"/>
    <property type="evidence" value="ECO:0007669"/>
    <property type="project" value="TreeGrafter"/>
</dbReference>
<sequence>MELLHYCYVEGLAKLKLINPELKLLFSVSDRNSAMTKVVANETLRKTFKENAYNLVKTFNYDGIDLDWEFPKEKDKENFVILLSELKIEFTKHDYLVTAAVRAIPIYKDTGYNVPEMSKYLDIINVMTYDFYGSWSKTTGQNSPLYSSSLDSAYERKYLNINASINNWVDAGAPKNILAMGLPFYGRTFTLKNASDHGIHAPSSGGGRPLAPTYYQILSNYQNFTTEWNEEQKAPYKYSGTTWLGYEDERSIIMKVKYAVDNQLFGVFLWHLGCDDVHGEFSDKKQTLVQTINDA</sequence>
<proteinExistence type="inferred from homology"/>
<protein>
    <recommendedName>
        <fullName evidence="7">GH18 domain-containing protein</fullName>
    </recommendedName>
</protein>